<protein>
    <submittedName>
        <fullName evidence="6">AraC family transcriptional regulator</fullName>
    </submittedName>
</protein>
<accession>A0ABW9EGV1</accession>
<dbReference type="EMBL" id="JAQQCL010000013">
    <property type="protein sequence ID" value="MFM0718267.1"/>
    <property type="molecule type" value="Genomic_DNA"/>
</dbReference>
<dbReference type="Gene3D" id="1.10.10.60">
    <property type="entry name" value="Homeodomain-like"/>
    <property type="match status" value="2"/>
</dbReference>
<dbReference type="PANTHER" id="PTHR46796">
    <property type="entry name" value="HTH-TYPE TRANSCRIPTIONAL ACTIVATOR RHAS-RELATED"/>
    <property type="match status" value="1"/>
</dbReference>
<gene>
    <name evidence="6" type="ORF">PQQ73_18210</name>
</gene>
<keyword evidence="1" id="KW-0805">Transcription regulation</keyword>
<organism evidence="6 7">
    <name type="scientific">Paraburkholderia strydomiana</name>
    <dbReference type="NCBI Taxonomy" id="1245417"/>
    <lineage>
        <taxon>Bacteria</taxon>
        <taxon>Pseudomonadati</taxon>
        <taxon>Pseudomonadota</taxon>
        <taxon>Betaproteobacteria</taxon>
        <taxon>Burkholderiales</taxon>
        <taxon>Burkholderiaceae</taxon>
        <taxon>Paraburkholderia</taxon>
    </lineage>
</organism>
<dbReference type="InterPro" id="IPR003313">
    <property type="entry name" value="AraC-bd"/>
</dbReference>
<keyword evidence="3" id="KW-0010">Activator</keyword>
<dbReference type="InterPro" id="IPR037923">
    <property type="entry name" value="HTH-like"/>
</dbReference>
<evidence type="ECO:0000259" key="5">
    <source>
        <dbReference type="PROSITE" id="PS01124"/>
    </source>
</evidence>
<comment type="caution">
    <text evidence="6">The sequence shown here is derived from an EMBL/GenBank/DDBJ whole genome shotgun (WGS) entry which is preliminary data.</text>
</comment>
<evidence type="ECO:0000256" key="1">
    <source>
        <dbReference type="ARBA" id="ARBA00023015"/>
    </source>
</evidence>
<evidence type="ECO:0000256" key="2">
    <source>
        <dbReference type="ARBA" id="ARBA00023125"/>
    </source>
</evidence>
<dbReference type="InterPro" id="IPR009057">
    <property type="entry name" value="Homeodomain-like_sf"/>
</dbReference>
<dbReference type="RefSeq" id="WP_408154152.1">
    <property type="nucleotide sequence ID" value="NZ_JAQQCL010000013.1"/>
</dbReference>
<dbReference type="InterPro" id="IPR020449">
    <property type="entry name" value="Tscrpt_reg_AraC-type_HTH"/>
</dbReference>
<feature type="domain" description="HTH araC/xylS-type" evidence="5">
    <location>
        <begin position="174"/>
        <end position="275"/>
    </location>
</feature>
<name>A0ABW9EGV1_9BURK</name>
<keyword evidence="7" id="KW-1185">Reference proteome</keyword>
<dbReference type="InterPro" id="IPR018062">
    <property type="entry name" value="HTH_AraC-typ_CS"/>
</dbReference>
<evidence type="ECO:0000256" key="3">
    <source>
        <dbReference type="ARBA" id="ARBA00023159"/>
    </source>
</evidence>
<dbReference type="PRINTS" id="PR00032">
    <property type="entry name" value="HTHARAC"/>
</dbReference>
<dbReference type="SMART" id="SM00342">
    <property type="entry name" value="HTH_ARAC"/>
    <property type="match status" value="1"/>
</dbReference>
<proteinExistence type="predicted"/>
<evidence type="ECO:0000256" key="4">
    <source>
        <dbReference type="ARBA" id="ARBA00023163"/>
    </source>
</evidence>
<dbReference type="PROSITE" id="PS01124">
    <property type="entry name" value="HTH_ARAC_FAMILY_2"/>
    <property type="match status" value="1"/>
</dbReference>
<dbReference type="SUPFAM" id="SSF51215">
    <property type="entry name" value="Regulatory protein AraC"/>
    <property type="match status" value="1"/>
</dbReference>
<evidence type="ECO:0000313" key="6">
    <source>
        <dbReference type="EMBL" id="MFM0718267.1"/>
    </source>
</evidence>
<dbReference type="InterPro" id="IPR018060">
    <property type="entry name" value="HTH_AraC"/>
</dbReference>
<dbReference type="Pfam" id="PF02311">
    <property type="entry name" value="AraC_binding"/>
    <property type="match status" value="1"/>
</dbReference>
<evidence type="ECO:0000313" key="7">
    <source>
        <dbReference type="Proteomes" id="UP001629392"/>
    </source>
</evidence>
<keyword evidence="2" id="KW-0238">DNA-binding</keyword>
<keyword evidence="4" id="KW-0804">Transcription</keyword>
<dbReference type="PROSITE" id="PS00041">
    <property type="entry name" value="HTH_ARAC_FAMILY_1"/>
    <property type="match status" value="2"/>
</dbReference>
<dbReference type="Pfam" id="PF12833">
    <property type="entry name" value="HTH_18"/>
    <property type="match status" value="1"/>
</dbReference>
<reference evidence="6 7" key="1">
    <citation type="journal article" date="2024" name="Chem. Sci.">
        <title>Discovery of megapolipeptins by genome mining of a Burkholderiales bacteria collection.</title>
        <authorList>
            <person name="Paulo B.S."/>
            <person name="Recchia M.J.J."/>
            <person name="Lee S."/>
            <person name="Fergusson C.H."/>
            <person name="Romanowski S.B."/>
            <person name="Hernandez A."/>
            <person name="Krull N."/>
            <person name="Liu D.Y."/>
            <person name="Cavanagh H."/>
            <person name="Bos A."/>
            <person name="Gray C.A."/>
            <person name="Murphy B.T."/>
            <person name="Linington R.G."/>
            <person name="Eustaquio A.S."/>
        </authorList>
    </citation>
    <scope>NUCLEOTIDE SEQUENCE [LARGE SCALE GENOMIC DNA]</scope>
    <source>
        <strain evidence="6 7">RL17-350-BIC-E</strain>
    </source>
</reference>
<dbReference type="PANTHER" id="PTHR46796:SF2">
    <property type="entry name" value="TRANSCRIPTIONAL REGULATORY PROTEIN"/>
    <property type="match status" value="1"/>
</dbReference>
<dbReference type="InterPro" id="IPR050204">
    <property type="entry name" value="AraC_XylS_family_regulators"/>
</dbReference>
<dbReference type="SUPFAM" id="SSF46689">
    <property type="entry name" value="Homeodomain-like"/>
    <property type="match status" value="2"/>
</dbReference>
<sequence length="284" mass="31989">MSEPLRIIHGAFGRVALLLLDRTMAVHAHRVCHVVFKIGGADILFGVREREHHLSDDNVLLVNAWEPHFYNHNRDAPSTVLLALYLEPQWLRKVDTRFSCSAHPKFFSQPVLALGSKLARLRTDLLDLLTGRESTSSRVVEDLIVQTIIELTCVGTRWKDLLECQLMGGLAYDARIRQSLDEMKARGGVALDFDEIARSIGLSRPHFFHLFRKQIGMTPATFGSMLRMEASIDSLAATGTAIHDIARHLGFDSPGNFTRFFLCQQGVTPSQYRRKVEFTTLTCS</sequence>
<dbReference type="Proteomes" id="UP001629392">
    <property type="component" value="Unassembled WGS sequence"/>
</dbReference>